<proteinExistence type="inferred from homology"/>
<dbReference type="CDD" id="cd06662">
    <property type="entry name" value="SURF1"/>
    <property type="match status" value="1"/>
</dbReference>
<evidence type="ECO:0000256" key="1">
    <source>
        <dbReference type="RuleBase" id="RU363076"/>
    </source>
</evidence>
<evidence type="ECO:0000313" key="2">
    <source>
        <dbReference type="EMBL" id="QQV79113.1"/>
    </source>
</evidence>
<keyword evidence="1" id="KW-1003">Cell membrane</keyword>
<dbReference type="Proteomes" id="UP000595894">
    <property type="component" value="Chromosome"/>
</dbReference>
<dbReference type="RefSeq" id="WP_202096428.1">
    <property type="nucleotide sequence ID" value="NZ_CP061035.1"/>
</dbReference>
<dbReference type="AlphaFoldDB" id="A0A974NYF1"/>
<organism evidence="2 3">
    <name type="scientific">Sphingomonas aliaeris</name>
    <dbReference type="NCBI Taxonomy" id="2759526"/>
    <lineage>
        <taxon>Bacteria</taxon>
        <taxon>Pseudomonadati</taxon>
        <taxon>Pseudomonadota</taxon>
        <taxon>Alphaproteobacteria</taxon>
        <taxon>Sphingomonadales</taxon>
        <taxon>Sphingomonadaceae</taxon>
        <taxon>Sphingomonas</taxon>
    </lineage>
</organism>
<dbReference type="GO" id="GO:0005886">
    <property type="term" value="C:plasma membrane"/>
    <property type="evidence" value="ECO:0007669"/>
    <property type="project" value="UniProtKB-SubCell"/>
</dbReference>
<dbReference type="InterPro" id="IPR002994">
    <property type="entry name" value="Surf1/Shy1"/>
</dbReference>
<keyword evidence="1" id="KW-0812">Transmembrane</keyword>
<protein>
    <recommendedName>
        <fullName evidence="1">SURF1-like protein</fullName>
    </recommendedName>
</protein>
<feature type="transmembrane region" description="Helical" evidence="1">
    <location>
        <begin position="6"/>
        <end position="25"/>
    </location>
</feature>
<evidence type="ECO:0000313" key="3">
    <source>
        <dbReference type="Proteomes" id="UP000595894"/>
    </source>
</evidence>
<keyword evidence="1" id="KW-1133">Transmembrane helix</keyword>
<keyword evidence="3" id="KW-1185">Reference proteome</keyword>
<dbReference type="EMBL" id="CP061035">
    <property type="protein sequence ID" value="QQV79113.1"/>
    <property type="molecule type" value="Genomic_DNA"/>
</dbReference>
<comment type="similarity">
    <text evidence="1">Belongs to the SURF1 family.</text>
</comment>
<name>A0A974NYF1_9SPHN</name>
<dbReference type="Pfam" id="PF02104">
    <property type="entry name" value="SURF1"/>
    <property type="match status" value="1"/>
</dbReference>
<sequence>MKRIPVVATIVVVAAIALMIALGFWQLQRRGEKEALLRQYAANITRPAIAFPSIPVDDSLLFRRASGMCLEAVSWSERSGRNAAGGSGWRQIAQCRTGAEGPGMAVQVGVARSAGGKPDWKGGEVHGYITHAPDDQPLILSLFGTSRPKTLMLVSDTTPPGLDANPGPDLSAVPNNHLAYAVQWFIFAAIAGIIYALAVYWRIKPARPGLLDAD</sequence>
<gene>
    <name evidence="2" type="ORF">H5J25_15965</name>
</gene>
<accession>A0A974NYF1</accession>
<dbReference type="KEGG" id="sari:H5J25_15965"/>
<feature type="transmembrane region" description="Helical" evidence="1">
    <location>
        <begin position="178"/>
        <end position="201"/>
    </location>
</feature>
<keyword evidence="1" id="KW-0472">Membrane</keyword>
<comment type="subcellular location">
    <subcellularLocation>
        <location evidence="1">Cell membrane</location>
        <topology evidence="1">Multi-pass membrane protein</topology>
    </subcellularLocation>
</comment>
<reference evidence="3" key="1">
    <citation type="submission" date="2020-09" db="EMBL/GenBank/DDBJ databases">
        <title>Sphingomonas sp., a new species isolated from pork steak.</title>
        <authorList>
            <person name="Heidler von Heilborn D."/>
        </authorList>
    </citation>
    <scope>NUCLEOTIDE SEQUENCE [LARGE SCALE GENOMIC DNA]</scope>
</reference>